<dbReference type="RefSeq" id="WP_005764907.1">
    <property type="nucleotide sequence ID" value="NZ_GG704815.1"/>
</dbReference>
<dbReference type="STRING" id="667128.HMPREF0621_0060"/>
<accession>C9PM36</accession>
<reference evidence="1 2" key="1">
    <citation type="submission" date="2009-10" db="EMBL/GenBank/DDBJ databases">
        <authorList>
            <person name="Muzny D."/>
            <person name="Qin X."/>
            <person name="Deng J."/>
            <person name="Jiang H."/>
            <person name="Liu Y."/>
            <person name="Qu J."/>
            <person name="Song X.-Z."/>
            <person name="Zhang L."/>
            <person name="Thornton R."/>
            <person name="Coyle M."/>
            <person name="Francisco L."/>
            <person name="Jackson L."/>
            <person name="Javaid M."/>
            <person name="Korchina V."/>
            <person name="Kovar C."/>
            <person name="Mata R."/>
            <person name="Mathew T."/>
            <person name="Ngo R."/>
            <person name="Nguyen L."/>
            <person name="Nguyen N."/>
            <person name="Okwuonu G."/>
            <person name="Ongeri F."/>
            <person name="Pham C."/>
            <person name="Simmons D."/>
            <person name="Wilczek-Boney K."/>
            <person name="Hale W."/>
            <person name="Jakkamsetti A."/>
            <person name="Pham P."/>
            <person name="Ruth R."/>
            <person name="San Lucas F."/>
            <person name="Warren J."/>
            <person name="Zhang J."/>
            <person name="Zhao Z."/>
            <person name="Zhou C."/>
            <person name="Zhu D."/>
            <person name="Lee S."/>
            <person name="Bess C."/>
            <person name="Blankenburg K."/>
            <person name="Forbes L."/>
            <person name="Fu Q."/>
            <person name="Gubbala S."/>
            <person name="Hirani K."/>
            <person name="Jayaseelan J.C."/>
            <person name="Lara F."/>
            <person name="Munidasa M."/>
            <person name="Palculict T."/>
            <person name="Patil S."/>
            <person name="Pu L.-L."/>
            <person name="Saada N."/>
            <person name="Tang L."/>
            <person name="Weissenberger G."/>
            <person name="Zhu Y."/>
            <person name="Hemphill L."/>
            <person name="Shang Y."/>
            <person name="Youmans B."/>
            <person name="Ayvaz T."/>
            <person name="Ross M."/>
            <person name="Santibanez J."/>
            <person name="Aqrawi P."/>
            <person name="Gross S."/>
            <person name="Joshi V."/>
            <person name="Fowler G."/>
            <person name="Nazareth L."/>
            <person name="Reid J."/>
            <person name="Worley K."/>
            <person name="Petrosino J."/>
            <person name="Highlander S."/>
            <person name="Gibbs R."/>
        </authorList>
    </citation>
    <scope>NUCLEOTIDE SEQUENCE [LARGE SCALE GENOMIC DNA]</scope>
    <source>
        <strain evidence="1 2">ATCC 43325</strain>
    </source>
</reference>
<name>C9PM36_9PAST</name>
<sequence>MRYEKTVNVCELIENSSLAKIMKKGLFLNELNIRLQRLFPAQYQGLYQVADINENELILEVTNATVRQALLFHQQELLNLVRHDYPTITKLKFIINPEFAYS</sequence>
<protein>
    <recommendedName>
        <fullName evidence="3">DUF721 domain-containing protein</fullName>
    </recommendedName>
</protein>
<evidence type="ECO:0000313" key="2">
    <source>
        <dbReference type="Proteomes" id="UP000005519"/>
    </source>
</evidence>
<dbReference type="Proteomes" id="UP000005519">
    <property type="component" value="Unassembled WGS sequence"/>
</dbReference>
<dbReference type="EMBL" id="ACZR01000001">
    <property type="protein sequence ID" value="EEX51256.1"/>
    <property type="molecule type" value="Genomic_DNA"/>
</dbReference>
<dbReference type="Pfam" id="PF05258">
    <property type="entry name" value="DciA"/>
    <property type="match status" value="1"/>
</dbReference>
<keyword evidence="2" id="KW-1185">Reference proteome</keyword>
<dbReference type="AlphaFoldDB" id="C9PM36"/>
<evidence type="ECO:0008006" key="3">
    <source>
        <dbReference type="Google" id="ProtNLM"/>
    </source>
</evidence>
<gene>
    <name evidence="1" type="ORF">HMPREF0621_0060</name>
</gene>
<dbReference type="InterPro" id="IPR007922">
    <property type="entry name" value="DciA-like"/>
</dbReference>
<proteinExistence type="predicted"/>
<comment type="caution">
    <text evidence="1">The sequence shown here is derived from an EMBL/GenBank/DDBJ whole genome shotgun (WGS) entry which is preliminary data.</text>
</comment>
<organism evidence="1 2">
    <name type="scientific">Pasteurella dagmatis ATCC 43325</name>
    <dbReference type="NCBI Taxonomy" id="667128"/>
    <lineage>
        <taxon>Bacteria</taxon>
        <taxon>Pseudomonadati</taxon>
        <taxon>Pseudomonadota</taxon>
        <taxon>Gammaproteobacteria</taxon>
        <taxon>Pasteurellales</taxon>
        <taxon>Pasteurellaceae</taxon>
        <taxon>Pasteurella</taxon>
    </lineage>
</organism>
<dbReference type="OrthoDB" id="5683143at2"/>
<dbReference type="HOGENOM" id="CLU_170977_0_0_6"/>
<evidence type="ECO:0000313" key="1">
    <source>
        <dbReference type="EMBL" id="EEX51256.1"/>
    </source>
</evidence>